<dbReference type="AlphaFoldDB" id="A0A7J6STY5"/>
<reference evidence="5 6" key="1">
    <citation type="submission" date="2020-04" db="EMBL/GenBank/DDBJ databases">
        <title>Perkinsus olseni comparative genomics.</title>
        <authorList>
            <person name="Bogema D.R."/>
        </authorList>
    </citation>
    <scope>NUCLEOTIDE SEQUENCE [LARGE SCALE GENOMIC DNA]</scope>
    <source>
        <strain evidence="5 6">ATCC PRA-207</strain>
    </source>
</reference>
<feature type="domain" description="RRM" evidence="4">
    <location>
        <begin position="56"/>
        <end position="132"/>
    </location>
</feature>
<dbReference type="Gene3D" id="3.30.70.330">
    <property type="match status" value="2"/>
</dbReference>
<comment type="caution">
    <text evidence="5">The sequence shown here is derived from an EMBL/GenBank/DDBJ whole genome shotgun (WGS) entry which is preliminary data.</text>
</comment>
<sequence>MAGEVNPNAPTTGRAFLKIATASVSAHIGVGLSSVGSLGVLYECSHLYLHSTGHLSRVLLTRVDLVTEAELGDHMKSAGDVESVDILTRRDGKSKGCALVEYKTEEAAEKAIETLNDTEVGKRKIFVREDRGPIEEMDQDAARQGKGKGGKGKGKGKGKGFKGRDRIRPLKVGEKDVHRLIYVGNLPWRTAWQDLKDLFRECGDVIRVDMAEGWDGRSKGFATVLFQDAEGAQKAIEKYNGYDFQGRKMFVREDQFLKEDGTYTRSRRSSSQKETSADDAGPKAPVVATDDDDRDD</sequence>
<feature type="region of interest" description="Disordered" evidence="3">
    <location>
        <begin position="261"/>
        <end position="296"/>
    </location>
</feature>
<feature type="domain" description="RRM" evidence="4">
    <location>
        <begin position="179"/>
        <end position="256"/>
    </location>
</feature>
<dbReference type="OMA" id="HMKSAGD"/>
<evidence type="ECO:0000256" key="3">
    <source>
        <dbReference type="SAM" id="MobiDB-lite"/>
    </source>
</evidence>
<dbReference type="InterPro" id="IPR000504">
    <property type="entry name" value="RRM_dom"/>
</dbReference>
<dbReference type="Proteomes" id="UP000553632">
    <property type="component" value="Unassembled WGS sequence"/>
</dbReference>
<proteinExistence type="predicted"/>
<dbReference type="CDD" id="cd00590">
    <property type="entry name" value="RRM_SF"/>
    <property type="match status" value="1"/>
</dbReference>
<organism evidence="5 6">
    <name type="scientific">Perkinsus olseni</name>
    <name type="common">Perkinsus atlanticus</name>
    <dbReference type="NCBI Taxonomy" id="32597"/>
    <lineage>
        <taxon>Eukaryota</taxon>
        <taxon>Sar</taxon>
        <taxon>Alveolata</taxon>
        <taxon>Perkinsozoa</taxon>
        <taxon>Perkinsea</taxon>
        <taxon>Perkinsida</taxon>
        <taxon>Perkinsidae</taxon>
        <taxon>Perkinsus</taxon>
    </lineage>
</organism>
<dbReference type="SMART" id="SM00360">
    <property type="entry name" value="RRM"/>
    <property type="match status" value="2"/>
</dbReference>
<name>A0A7J6STY5_PEROL</name>
<dbReference type="InterPro" id="IPR035979">
    <property type="entry name" value="RBD_domain_sf"/>
</dbReference>
<dbReference type="GO" id="GO:1990904">
    <property type="term" value="C:ribonucleoprotein complex"/>
    <property type="evidence" value="ECO:0007669"/>
    <property type="project" value="TreeGrafter"/>
</dbReference>
<evidence type="ECO:0000313" key="5">
    <source>
        <dbReference type="EMBL" id="KAF4736331.1"/>
    </source>
</evidence>
<dbReference type="PROSITE" id="PS50102">
    <property type="entry name" value="RRM"/>
    <property type="match status" value="2"/>
</dbReference>
<evidence type="ECO:0000256" key="2">
    <source>
        <dbReference type="PROSITE-ProRule" id="PRU00176"/>
    </source>
</evidence>
<dbReference type="PANTHER" id="PTHR23003">
    <property type="entry name" value="RNA RECOGNITION MOTIF RRM DOMAIN CONTAINING PROTEIN"/>
    <property type="match status" value="1"/>
</dbReference>
<dbReference type="Pfam" id="PF00076">
    <property type="entry name" value="RRM_1"/>
    <property type="match status" value="2"/>
</dbReference>
<evidence type="ECO:0000259" key="4">
    <source>
        <dbReference type="PROSITE" id="PS50102"/>
    </source>
</evidence>
<gene>
    <name evidence="5" type="ORF">FOZ63_017585</name>
</gene>
<protein>
    <recommendedName>
        <fullName evidence="4">RRM domain-containing protein</fullName>
    </recommendedName>
</protein>
<dbReference type="PANTHER" id="PTHR23003:SF3">
    <property type="entry name" value="FI21236P1-RELATED"/>
    <property type="match status" value="1"/>
</dbReference>
<accession>A0A7J6STY5</accession>
<feature type="region of interest" description="Disordered" evidence="3">
    <location>
        <begin position="136"/>
        <end position="164"/>
    </location>
</feature>
<evidence type="ECO:0000313" key="6">
    <source>
        <dbReference type="Proteomes" id="UP000553632"/>
    </source>
</evidence>
<dbReference type="EMBL" id="JABANO010015764">
    <property type="protein sequence ID" value="KAF4736331.1"/>
    <property type="molecule type" value="Genomic_DNA"/>
</dbReference>
<dbReference type="GO" id="GO:0005634">
    <property type="term" value="C:nucleus"/>
    <property type="evidence" value="ECO:0007669"/>
    <property type="project" value="TreeGrafter"/>
</dbReference>
<dbReference type="GO" id="GO:0005737">
    <property type="term" value="C:cytoplasm"/>
    <property type="evidence" value="ECO:0007669"/>
    <property type="project" value="TreeGrafter"/>
</dbReference>
<keyword evidence="6" id="KW-1185">Reference proteome</keyword>
<dbReference type="InterPro" id="IPR050374">
    <property type="entry name" value="RRT5_SRSF_SR"/>
</dbReference>
<evidence type="ECO:0000256" key="1">
    <source>
        <dbReference type="ARBA" id="ARBA00022884"/>
    </source>
</evidence>
<feature type="compositionally biased region" description="Basic residues" evidence="3">
    <location>
        <begin position="145"/>
        <end position="161"/>
    </location>
</feature>
<dbReference type="GO" id="GO:0003729">
    <property type="term" value="F:mRNA binding"/>
    <property type="evidence" value="ECO:0007669"/>
    <property type="project" value="TreeGrafter"/>
</dbReference>
<dbReference type="SUPFAM" id="SSF54928">
    <property type="entry name" value="RNA-binding domain, RBD"/>
    <property type="match status" value="2"/>
</dbReference>
<keyword evidence="1 2" id="KW-0694">RNA-binding</keyword>
<dbReference type="InterPro" id="IPR012677">
    <property type="entry name" value="Nucleotide-bd_a/b_plait_sf"/>
</dbReference>